<protein>
    <recommendedName>
        <fullName evidence="7">Palmitoyltransferase</fullName>
        <ecNumber evidence="7">2.3.1.225</ecNumber>
    </recommendedName>
</protein>
<evidence type="ECO:0000256" key="1">
    <source>
        <dbReference type="ARBA" id="ARBA00004141"/>
    </source>
</evidence>
<feature type="transmembrane region" description="Helical" evidence="7">
    <location>
        <begin position="98"/>
        <end position="118"/>
    </location>
</feature>
<dbReference type="RefSeq" id="XP_014679333.1">
    <property type="nucleotide sequence ID" value="XM_014823847.1"/>
</dbReference>
<name>A0ABM1F4G2_PRICU</name>
<accession>A0ABM1F4G2</accession>
<dbReference type="PROSITE" id="PS50216">
    <property type="entry name" value="DHHC"/>
    <property type="match status" value="1"/>
</dbReference>
<evidence type="ECO:0000256" key="5">
    <source>
        <dbReference type="ARBA" id="ARBA00023136"/>
    </source>
</evidence>
<evidence type="ECO:0000313" key="9">
    <source>
        <dbReference type="Proteomes" id="UP000695022"/>
    </source>
</evidence>
<organism evidence="9 10">
    <name type="scientific">Priapulus caudatus</name>
    <name type="common">Priapulid worm</name>
    <dbReference type="NCBI Taxonomy" id="37621"/>
    <lineage>
        <taxon>Eukaryota</taxon>
        <taxon>Metazoa</taxon>
        <taxon>Ecdysozoa</taxon>
        <taxon>Scalidophora</taxon>
        <taxon>Priapulida</taxon>
        <taxon>Priapulimorpha</taxon>
        <taxon>Priapulimorphida</taxon>
        <taxon>Priapulidae</taxon>
        <taxon>Priapulus</taxon>
    </lineage>
</organism>
<feature type="domain" description="Palmitoyltransferase DHHC" evidence="8">
    <location>
        <begin position="135"/>
        <end position="279"/>
    </location>
</feature>
<reference evidence="10" key="1">
    <citation type="submission" date="2025-08" db="UniProtKB">
        <authorList>
            <consortium name="RefSeq"/>
        </authorList>
    </citation>
    <scope>IDENTIFICATION</scope>
</reference>
<sequence length="327" mass="38221">MKRQLDGCSNGSKRSTEAVDTTHLYDKPPNWTSNACLGVAKERLIMENVNPGYFSTDPYFPIKVLNYSLVVYTATLTVLLLYVSLSVTIPFASGEYSFLQYLAWYLFFSVLLNWMLILKNSSVFTSNQFVKTSEEGDKYCDICKHWIPPRGHHCVLCMKCILRRDHHCYFTGTCIGFRNQRYFVVFCFDVSVSCGLGWYFLMLYLDSNFKTFWSEDNYHYLLPLTFVEWLLRWGGIQAFDLFLLTLAWWSFATFVTALVYFSQQMFVIVRGQTSYEYSRDVHTYRTVLCKHLKSVFGPFWVINFAFPLFFIQQEGNGISYVANLKEV</sequence>
<feature type="transmembrane region" description="Helical" evidence="7">
    <location>
        <begin position="241"/>
        <end position="261"/>
    </location>
</feature>
<comment type="domain">
    <text evidence="7">The DHHC domain is required for palmitoyltransferase activity.</text>
</comment>
<comment type="similarity">
    <text evidence="7">Belongs to the DHHC palmitoyltransferase family.</text>
</comment>
<keyword evidence="5 7" id="KW-0472">Membrane</keyword>
<feature type="transmembrane region" description="Helical" evidence="7">
    <location>
        <begin position="182"/>
        <end position="205"/>
    </location>
</feature>
<keyword evidence="6 7" id="KW-0012">Acyltransferase</keyword>
<evidence type="ECO:0000256" key="4">
    <source>
        <dbReference type="ARBA" id="ARBA00022989"/>
    </source>
</evidence>
<evidence type="ECO:0000256" key="6">
    <source>
        <dbReference type="ARBA" id="ARBA00023315"/>
    </source>
</evidence>
<evidence type="ECO:0000256" key="7">
    <source>
        <dbReference type="RuleBase" id="RU079119"/>
    </source>
</evidence>
<dbReference type="PANTHER" id="PTHR12246">
    <property type="entry name" value="PALMITOYLTRANSFERASE ZDHHC16"/>
    <property type="match status" value="1"/>
</dbReference>
<dbReference type="Pfam" id="PF01529">
    <property type="entry name" value="DHHC"/>
    <property type="match status" value="1"/>
</dbReference>
<comment type="subcellular location">
    <subcellularLocation>
        <location evidence="1">Membrane</location>
        <topology evidence="1">Multi-pass membrane protein</topology>
    </subcellularLocation>
</comment>
<evidence type="ECO:0000313" key="10">
    <source>
        <dbReference type="RefSeq" id="XP_014679333.1"/>
    </source>
</evidence>
<evidence type="ECO:0000256" key="2">
    <source>
        <dbReference type="ARBA" id="ARBA00022679"/>
    </source>
</evidence>
<keyword evidence="3 7" id="KW-0812">Transmembrane</keyword>
<dbReference type="Proteomes" id="UP000695022">
    <property type="component" value="Unplaced"/>
</dbReference>
<evidence type="ECO:0000256" key="3">
    <source>
        <dbReference type="ARBA" id="ARBA00022692"/>
    </source>
</evidence>
<dbReference type="GeneID" id="106819194"/>
<dbReference type="InterPro" id="IPR039859">
    <property type="entry name" value="PFA4/ZDH16/20/ERF2-like"/>
</dbReference>
<keyword evidence="2 7" id="KW-0808">Transferase</keyword>
<keyword evidence="9" id="KW-1185">Reference proteome</keyword>
<gene>
    <name evidence="10" type="primary">LOC106819194</name>
</gene>
<proteinExistence type="inferred from homology"/>
<feature type="transmembrane region" description="Helical" evidence="7">
    <location>
        <begin position="69"/>
        <end position="92"/>
    </location>
</feature>
<dbReference type="EC" id="2.3.1.225" evidence="7"/>
<keyword evidence="4 7" id="KW-1133">Transmembrane helix</keyword>
<comment type="catalytic activity">
    <reaction evidence="7">
        <text>L-cysteinyl-[protein] + hexadecanoyl-CoA = S-hexadecanoyl-L-cysteinyl-[protein] + CoA</text>
        <dbReference type="Rhea" id="RHEA:36683"/>
        <dbReference type="Rhea" id="RHEA-COMP:10131"/>
        <dbReference type="Rhea" id="RHEA-COMP:11032"/>
        <dbReference type="ChEBI" id="CHEBI:29950"/>
        <dbReference type="ChEBI" id="CHEBI:57287"/>
        <dbReference type="ChEBI" id="CHEBI:57379"/>
        <dbReference type="ChEBI" id="CHEBI:74151"/>
        <dbReference type="EC" id="2.3.1.225"/>
    </reaction>
</comment>
<evidence type="ECO:0000259" key="8">
    <source>
        <dbReference type="Pfam" id="PF01529"/>
    </source>
</evidence>
<dbReference type="InterPro" id="IPR001594">
    <property type="entry name" value="Palmitoyltrfase_DHHC"/>
</dbReference>